<dbReference type="Pfam" id="PF07690">
    <property type="entry name" value="MFS_1"/>
    <property type="match status" value="2"/>
</dbReference>
<dbReference type="InterPro" id="IPR011701">
    <property type="entry name" value="MFS"/>
</dbReference>
<feature type="transmembrane region" description="Helical" evidence="7">
    <location>
        <begin position="394"/>
        <end position="415"/>
    </location>
</feature>
<sequence length="466" mass="53428">MLKQLPRTLWFACYSNFFLLLTYSVVVSVLGEQSRLTGASSSFVGFILGCYSITEFFGNIGLGYLSDRFGRAPMLFISNIGLAISVSLTGLSENKWYLLSVRLLSGLFSGIYPVGQATIKDYTNDIDVINKLMGLILFSHGTGFVLGPILDKDNNNSDNQNIKLKKKLKTDEASLINKCENEIITEINNPVDKRNNNANSKSKINDETIIDKKEIQLESEIDDEPKAEEFNEFDEEKVNSRMELMDFKSKGDKEKKTIFSKDLFTKDLVILYLENFIQIIPIEVFLLIMPLFIVDIYHLKASFYSSLMISCHGLIQQISCYYYTPWITKKLGETKAWNYTNIILIVLLPLFNWADKYWIFFILYSSYVFFFCTIYLLCSSLLIKISPNNCEGTVMGIGMIFQSISTATSPIYSMLIYKKKLLWLSILFVSLTIFGIFLFLFVNFKKKETKTNSKKNSEKNSNRIDF</sequence>
<gene>
    <name evidence="9" type="ORF">M0812_10789</name>
</gene>
<dbReference type="InterPro" id="IPR036259">
    <property type="entry name" value="MFS_trans_sf"/>
</dbReference>
<feature type="domain" description="Major facilitator superfamily (MFS) profile" evidence="8">
    <location>
        <begin position="8"/>
        <end position="447"/>
    </location>
</feature>
<keyword evidence="2" id="KW-0813">Transport</keyword>
<evidence type="ECO:0000256" key="2">
    <source>
        <dbReference type="ARBA" id="ARBA00022448"/>
    </source>
</evidence>
<evidence type="ECO:0000313" key="9">
    <source>
        <dbReference type="EMBL" id="KAJ3444927.1"/>
    </source>
</evidence>
<dbReference type="SUPFAM" id="SSF103473">
    <property type="entry name" value="MFS general substrate transporter"/>
    <property type="match status" value="2"/>
</dbReference>
<dbReference type="InterPro" id="IPR050171">
    <property type="entry name" value="MFS_Transporters"/>
</dbReference>
<comment type="subcellular location">
    <subcellularLocation>
        <location evidence="1">Cell membrane</location>
        <topology evidence="1">Multi-pass membrane protein</topology>
    </subcellularLocation>
</comment>
<evidence type="ECO:0000313" key="10">
    <source>
        <dbReference type="Proteomes" id="UP001146793"/>
    </source>
</evidence>
<dbReference type="PROSITE" id="PS50850">
    <property type="entry name" value="MFS"/>
    <property type="match status" value="1"/>
</dbReference>
<evidence type="ECO:0000256" key="5">
    <source>
        <dbReference type="ARBA" id="ARBA00022989"/>
    </source>
</evidence>
<feature type="transmembrane region" description="Helical" evidence="7">
    <location>
        <begin position="276"/>
        <end position="297"/>
    </location>
</feature>
<dbReference type="PANTHER" id="PTHR23517">
    <property type="entry name" value="RESISTANCE PROTEIN MDTM, PUTATIVE-RELATED-RELATED"/>
    <property type="match status" value="1"/>
</dbReference>
<keyword evidence="5 7" id="KW-1133">Transmembrane helix</keyword>
<feature type="transmembrane region" description="Helical" evidence="7">
    <location>
        <begin position="72"/>
        <end position="90"/>
    </location>
</feature>
<feature type="transmembrane region" description="Helical" evidence="7">
    <location>
        <begin position="421"/>
        <end position="444"/>
    </location>
</feature>
<dbReference type="EMBL" id="JANTQA010000023">
    <property type="protein sequence ID" value="KAJ3444927.1"/>
    <property type="molecule type" value="Genomic_DNA"/>
</dbReference>
<accession>A0AAV7ZSJ6</accession>
<protein>
    <submittedName>
        <fullName evidence="9">Major facilitator superfamily domain-containing protein</fullName>
    </submittedName>
</protein>
<evidence type="ECO:0000256" key="7">
    <source>
        <dbReference type="SAM" id="Phobius"/>
    </source>
</evidence>
<dbReference type="AlphaFoldDB" id="A0AAV7ZSJ6"/>
<evidence type="ECO:0000256" key="1">
    <source>
        <dbReference type="ARBA" id="ARBA00004651"/>
    </source>
</evidence>
<keyword evidence="4 7" id="KW-0812">Transmembrane</keyword>
<feature type="transmembrane region" description="Helical" evidence="7">
    <location>
        <begin position="96"/>
        <end position="114"/>
    </location>
</feature>
<dbReference type="PANTHER" id="PTHR23517:SF2">
    <property type="entry name" value="MULTIDRUG RESISTANCE PROTEIN MDTH"/>
    <property type="match status" value="1"/>
</dbReference>
<evidence type="ECO:0000259" key="8">
    <source>
        <dbReference type="PROSITE" id="PS50850"/>
    </source>
</evidence>
<dbReference type="GO" id="GO:0005886">
    <property type="term" value="C:plasma membrane"/>
    <property type="evidence" value="ECO:0007669"/>
    <property type="project" value="UniProtKB-SubCell"/>
</dbReference>
<organism evidence="9 10">
    <name type="scientific">Anaeramoeba flamelloides</name>
    <dbReference type="NCBI Taxonomy" id="1746091"/>
    <lineage>
        <taxon>Eukaryota</taxon>
        <taxon>Metamonada</taxon>
        <taxon>Anaeramoebidae</taxon>
        <taxon>Anaeramoeba</taxon>
    </lineage>
</organism>
<name>A0AAV7ZSJ6_9EUKA</name>
<keyword evidence="3" id="KW-1003">Cell membrane</keyword>
<feature type="transmembrane region" description="Helical" evidence="7">
    <location>
        <begin position="43"/>
        <end position="65"/>
    </location>
</feature>
<feature type="transmembrane region" description="Helical" evidence="7">
    <location>
        <begin position="359"/>
        <end position="382"/>
    </location>
</feature>
<proteinExistence type="predicted"/>
<reference evidence="9" key="1">
    <citation type="submission" date="2022-08" db="EMBL/GenBank/DDBJ databases">
        <title>Novel sulphate-reducing endosymbionts in the free-living metamonad Anaeramoeba.</title>
        <authorList>
            <person name="Jerlstrom-Hultqvist J."/>
            <person name="Cepicka I."/>
            <person name="Gallot-Lavallee L."/>
            <person name="Salas-Leiva D."/>
            <person name="Curtis B.A."/>
            <person name="Zahonova K."/>
            <person name="Pipaliya S."/>
            <person name="Dacks J."/>
            <person name="Roger A.J."/>
        </authorList>
    </citation>
    <scope>NUCLEOTIDE SEQUENCE</scope>
    <source>
        <strain evidence="9">Busselton2</strain>
    </source>
</reference>
<dbReference type="GO" id="GO:0022857">
    <property type="term" value="F:transmembrane transporter activity"/>
    <property type="evidence" value="ECO:0007669"/>
    <property type="project" value="InterPro"/>
</dbReference>
<dbReference type="Gene3D" id="1.20.1250.20">
    <property type="entry name" value="MFS general substrate transporter like domains"/>
    <property type="match status" value="2"/>
</dbReference>
<evidence type="ECO:0000256" key="6">
    <source>
        <dbReference type="ARBA" id="ARBA00023136"/>
    </source>
</evidence>
<evidence type="ECO:0000256" key="3">
    <source>
        <dbReference type="ARBA" id="ARBA00022475"/>
    </source>
</evidence>
<dbReference type="InterPro" id="IPR020846">
    <property type="entry name" value="MFS_dom"/>
</dbReference>
<feature type="transmembrane region" description="Helical" evidence="7">
    <location>
        <begin position="336"/>
        <end position="353"/>
    </location>
</feature>
<dbReference type="Proteomes" id="UP001146793">
    <property type="component" value="Unassembled WGS sequence"/>
</dbReference>
<comment type="caution">
    <text evidence="9">The sequence shown here is derived from an EMBL/GenBank/DDBJ whole genome shotgun (WGS) entry which is preliminary data.</text>
</comment>
<keyword evidence="6 7" id="KW-0472">Membrane</keyword>
<feature type="transmembrane region" description="Helical" evidence="7">
    <location>
        <begin position="9"/>
        <end position="31"/>
    </location>
</feature>
<evidence type="ECO:0000256" key="4">
    <source>
        <dbReference type="ARBA" id="ARBA00022692"/>
    </source>
</evidence>